<name>A0A7S1T9N4_9RHOD</name>
<feature type="region of interest" description="Disordered" evidence="5">
    <location>
        <begin position="432"/>
        <end position="468"/>
    </location>
</feature>
<dbReference type="SMART" id="SM00355">
    <property type="entry name" value="ZnF_C2H2"/>
    <property type="match status" value="2"/>
</dbReference>
<feature type="region of interest" description="Disordered" evidence="5">
    <location>
        <begin position="132"/>
        <end position="157"/>
    </location>
</feature>
<dbReference type="PANTHER" id="PTHR44029:SF1">
    <property type="entry name" value="DNAJ HOMOLOG SUBFAMILY C MEMBER 21"/>
    <property type="match status" value="1"/>
</dbReference>
<dbReference type="InterPro" id="IPR018253">
    <property type="entry name" value="DnaJ_domain_CS"/>
</dbReference>
<feature type="compositionally biased region" description="Basic and acidic residues" evidence="5">
    <location>
        <begin position="132"/>
        <end position="142"/>
    </location>
</feature>
<accession>A0A7S1T9N4</accession>
<feature type="region of interest" description="Disordered" evidence="5">
    <location>
        <begin position="385"/>
        <end position="406"/>
    </location>
</feature>
<feature type="domain" description="C2H2-type" evidence="7">
    <location>
        <begin position="468"/>
        <end position="493"/>
    </location>
</feature>
<dbReference type="InterPro" id="IPR036236">
    <property type="entry name" value="Znf_C2H2_sf"/>
</dbReference>
<dbReference type="PRINTS" id="PR00625">
    <property type="entry name" value="JDOMAIN"/>
</dbReference>
<dbReference type="PROSITE" id="PS00028">
    <property type="entry name" value="ZINC_FINGER_C2H2_1"/>
    <property type="match status" value="2"/>
</dbReference>
<dbReference type="SUPFAM" id="SSF46565">
    <property type="entry name" value="Chaperone J-domain"/>
    <property type="match status" value="1"/>
</dbReference>
<protein>
    <recommendedName>
        <fullName evidence="9">J domain-containing protein</fullName>
    </recommendedName>
</protein>
<dbReference type="GO" id="GO:0005737">
    <property type="term" value="C:cytoplasm"/>
    <property type="evidence" value="ECO:0007669"/>
    <property type="project" value="TreeGrafter"/>
</dbReference>
<dbReference type="CDD" id="cd06257">
    <property type="entry name" value="DnaJ"/>
    <property type="match status" value="1"/>
</dbReference>
<proteinExistence type="predicted"/>
<dbReference type="Pfam" id="PF12171">
    <property type="entry name" value="zf-C2H2_jaz"/>
    <property type="match status" value="1"/>
</dbReference>
<dbReference type="EMBL" id="HBGH01003729">
    <property type="protein sequence ID" value="CAD9229438.1"/>
    <property type="molecule type" value="Transcribed_RNA"/>
</dbReference>
<evidence type="ECO:0000259" key="6">
    <source>
        <dbReference type="PROSITE" id="PS50076"/>
    </source>
</evidence>
<dbReference type="Pfam" id="PF21884">
    <property type="entry name" value="ZUO1-like_ZHD"/>
    <property type="match status" value="1"/>
</dbReference>
<dbReference type="PROSITE" id="PS50076">
    <property type="entry name" value="DNAJ_2"/>
    <property type="match status" value="1"/>
</dbReference>
<evidence type="ECO:0000256" key="5">
    <source>
        <dbReference type="SAM" id="MobiDB-lite"/>
    </source>
</evidence>
<organism evidence="8">
    <name type="scientific">Compsopogon caeruleus</name>
    <dbReference type="NCBI Taxonomy" id="31354"/>
    <lineage>
        <taxon>Eukaryota</taxon>
        <taxon>Rhodophyta</taxon>
        <taxon>Compsopogonophyceae</taxon>
        <taxon>Compsopogonales</taxon>
        <taxon>Compsopogonaceae</taxon>
        <taxon>Compsopogon</taxon>
    </lineage>
</organism>
<keyword evidence="3" id="KW-0862">Zinc</keyword>
<keyword evidence="1" id="KW-0479">Metal-binding</keyword>
<evidence type="ECO:0000256" key="3">
    <source>
        <dbReference type="ARBA" id="ARBA00022833"/>
    </source>
</evidence>
<dbReference type="AlphaFoldDB" id="A0A7S1T9N4"/>
<dbReference type="InterPro" id="IPR003604">
    <property type="entry name" value="Matrin/U1-like-C_Znf_C2H2"/>
</dbReference>
<feature type="compositionally biased region" description="Basic and acidic residues" evidence="5">
    <location>
        <begin position="245"/>
        <end position="263"/>
    </location>
</feature>
<feature type="domain" description="C2H2-type" evidence="7">
    <location>
        <begin position="308"/>
        <end position="332"/>
    </location>
</feature>
<evidence type="ECO:0000256" key="1">
    <source>
        <dbReference type="ARBA" id="ARBA00022723"/>
    </source>
</evidence>
<dbReference type="InterPro" id="IPR036869">
    <property type="entry name" value="J_dom_sf"/>
</dbReference>
<dbReference type="SMART" id="SM00271">
    <property type="entry name" value="DnaJ"/>
    <property type="match status" value="1"/>
</dbReference>
<dbReference type="InterPro" id="IPR013087">
    <property type="entry name" value="Znf_C2H2_type"/>
</dbReference>
<evidence type="ECO:0000259" key="7">
    <source>
        <dbReference type="PROSITE" id="PS50157"/>
    </source>
</evidence>
<dbReference type="InterPro" id="IPR054076">
    <property type="entry name" value="ZUO1-like_ZHD"/>
</dbReference>
<dbReference type="InterPro" id="IPR001623">
    <property type="entry name" value="DnaJ_domain"/>
</dbReference>
<sequence>MPSTCYYELLGVNREASEGEIKVAYRRLALLWHPDKVGRDQDVDEATARFQGLQEAYSVLSDPDERSWYDSHREQILRDKDEDEDEEKHASSLNLYRFFSASVFRGYQDTKGETQNFYSVYSGVFDTLAQEERDASRSKKDSPAGSESCREYPAFGSSDTPWAAVREFYTVWEAFSSVKEFRWADRWNLAEAPNREVRRLMEKENRKERNNIKKEFNILVRKLVAHVKRLDLRVAERQKEEAQEKARKLAESEERAREDEQARAARASQQRIEREEFIDREMGETLDALIEDMNLADGIDEEPEEEDLYCSACGKRFKSEAQWINHKKSKKHLERLRELAEELGSGDEETKDEVEEEAEAIHLPAVRRKKGAKKKKRGRILGDSDIVDLNDDEGNGETPGTQNLESHLRAPGSMHDMETILNDNTEIDRLPQVEKDATPLDQETTKSNVRKPRRRKGPKSIESSGTNLQCIQCGQEFPSRNKLHLHIAEENHASPLV</sequence>
<evidence type="ECO:0000313" key="8">
    <source>
        <dbReference type="EMBL" id="CAD9229438.1"/>
    </source>
</evidence>
<feature type="domain" description="J" evidence="6">
    <location>
        <begin position="5"/>
        <end position="73"/>
    </location>
</feature>
<dbReference type="GO" id="GO:0003676">
    <property type="term" value="F:nucleic acid binding"/>
    <property type="evidence" value="ECO:0007669"/>
    <property type="project" value="InterPro"/>
</dbReference>
<dbReference type="PROSITE" id="PS00636">
    <property type="entry name" value="DNAJ_1"/>
    <property type="match status" value="1"/>
</dbReference>
<dbReference type="SUPFAM" id="SSF57667">
    <property type="entry name" value="beta-beta-alpha zinc fingers"/>
    <property type="match status" value="1"/>
</dbReference>
<dbReference type="Gene3D" id="1.10.287.110">
    <property type="entry name" value="DnaJ domain"/>
    <property type="match status" value="1"/>
</dbReference>
<dbReference type="PROSITE" id="PS50157">
    <property type="entry name" value="ZINC_FINGER_C2H2_2"/>
    <property type="match status" value="2"/>
</dbReference>
<dbReference type="InterPro" id="IPR022755">
    <property type="entry name" value="Znf_C2H2_jaz"/>
</dbReference>
<feature type="compositionally biased region" description="Acidic residues" evidence="5">
    <location>
        <begin position="385"/>
        <end position="395"/>
    </location>
</feature>
<feature type="region of interest" description="Disordered" evidence="5">
    <location>
        <begin position="245"/>
        <end position="270"/>
    </location>
</feature>
<evidence type="ECO:0008006" key="9">
    <source>
        <dbReference type="Google" id="ProtNLM"/>
    </source>
</evidence>
<reference evidence="8" key="1">
    <citation type="submission" date="2021-01" db="EMBL/GenBank/DDBJ databases">
        <authorList>
            <person name="Corre E."/>
            <person name="Pelletier E."/>
            <person name="Niang G."/>
            <person name="Scheremetjew M."/>
            <person name="Finn R."/>
            <person name="Kale V."/>
            <person name="Holt S."/>
            <person name="Cochrane G."/>
            <person name="Meng A."/>
            <person name="Brown T."/>
            <person name="Cohen L."/>
        </authorList>
    </citation>
    <scope>NUCLEOTIDE SEQUENCE</scope>
    <source>
        <strain evidence="8">SAG 36.94</strain>
    </source>
</reference>
<feature type="compositionally biased region" description="Basic residues" evidence="5">
    <location>
        <begin position="448"/>
        <end position="458"/>
    </location>
</feature>
<dbReference type="SMART" id="SM00451">
    <property type="entry name" value="ZnF_U1"/>
    <property type="match status" value="1"/>
</dbReference>
<keyword evidence="2 4" id="KW-0863">Zinc-finger</keyword>
<gene>
    <name evidence="8" type="ORF">CCAE0312_LOCUS2031</name>
</gene>
<dbReference type="Gene3D" id="3.30.160.60">
    <property type="entry name" value="Classic Zinc Finger"/>
    <property type="match status" value="1"/>
</dbReference>
<dbReference type="Pfam" id="PF00226">
    <property type="entry name" value="DnaJ"/>
    <property type="match status" value="1"/>
</dbReference>
<dbReference type="PANTHER" id="PTHR44029">
    <property type="entry name" value="DNAJ HOMOLOG SUBFAMILY C MEMBER 21"/>
    <property type="match status" value="1"/>
</dbReference>
<dbReference type="InterPro" id="IPR051964">
    <property type="entry name" value="Chaperone_stress_response"/>
</dbReference>
<evidence type="ECO:0000256" key="4">
    <source>
        <dbReference type="PROSITE-ProRule" id="PRU00042"/>
    </source>
</evidence>
<evidence type="ECO:0000256" key="2">
    <source>
        <dbReference type="ARBA" id="ARBA00022771"/>
    </source>
</evidence>
<dbReference type="GO" id="GO:0008270">
    <property type="term" value="F:zinc ion binding"/>
    <property type="evidence" value="ECO:0007669"/>
    <property type="project" value="UniProtKB-KW"/>
</dbReference>